<feature type="region of interest" description="Disordered" evidence="1">
    <location>
        <begin position="39"/>
        <end position="71"/>
    </location>
</feature>
<dbReference type="AlphaFoldDB" id="A0A1W0X2V7"/>
<proteinExistence type="predicted"/>
<dbReference type="OrthoDB" id="283575at2759"/>
<dbReference type="EMBL" id="MTYJ01000020">
    <property type="protein sequence ID" value="OQV21877.1"/>
    <property type="molecule type" value="Genomic_DNA"/>
</dbReference>
<feature type="chain" id="PRO_5010741809" evidence="2">
    <location>
        <begin position="19"/>
        <end position="219"/>
    </location>
</feature>
<evidence type="ECO:0000313" key="3">
    <source>
        <dbReference type="EMBL" id="OQV21877.1"/>
    </source>
</evidence>
<evidence type="ECO:0000256" key="2">
    <source>
        <dbReference type="SAM" id="SignalP"/>
    </source>
</evidence>
<sequence length="219" mass="23861">MKTVLCLFGFLALGTASALAVGDLPRVVVYDEDPSRNISANTGLPSLPSRPSVPSRPSTTPRTTTPLITTTPYVPVFDPTHTNVRIRLEQYSNRDHILSDGGNCEWWGGCDPYFNILYTSSHDGHLYNLTTPKGVNDNLPLVVLPLHLGGNNRNPILLRAPTGATIEVQITAYDEDLGILGGDELIGMWSFYYVVGEPGKRETKKDASGPATFTLSFEI</sequence>
<evidence type="ECO:0000313" key="4">
    <source>
        <dbReference type="Proteomes" id="UP000192578"/>
    </source>
</evidence>
<comment type="caution">
    <text evidence="3">The sequence shown here is derived from an EMBL/GenBank/DDBJ whole genome shotgun (WGS) entry which is preliminary data.</text>
</comment>
<feature type="compositionally biased region" description="Low complexity" evidence="1">
    <location>
        <begin position="44"/>
        <end position="71"/>
    </location>
</feature>
<keyword evidence="2" id="KW-0732">Signal</keyword>
<gene>
    <name evidence="3" type="ORF">BV898_04091</name>
</gene>
<keyword evidence="4" id="KW-1185">Reference proteome</keyword>
<name>A0A1W0X2V7_HYPEX</name>
<feature type="signal peptide" evidence="2">
    <location>
        <begin position="1"/>
        <end position="18"/>
    </location>
</feature>
<organism evidence="3 4">
    <name type="scientific">Hypsibius exemplaris</name>
    <name type="common">Freshwater tardigrade</name>
    <dbReference type="NCBI Taxonomy" id="2072580"/>
    <lineage>
        <taxon>Eukaryota</taxon>
        <taxon>Metazoa</taxon>
        <taxon>Ecdysozoa</taxon>
        <taxon>Tardigrada</taxon>
        <taxon>Eutardigrada</taxon>
        <taxon>Parachela</taxon>
        <taxon>Hypsibioidea</taxon>
        <taxon>Hypsibiidae</taxon>
        <taxon>Hypsibius</taxon>
    </lineage>
</organism>
<accession>A0A1W0X2V7</accession>
<reference evidence="4" key="1">
    <citation type="submission" date="2017-01" db="EMBL/GenBank/DDBJ databases">
        <title>Comparative genomics of anhydrobiosis in the tardigrade Hypsibius dujardini.</title>
        <authorList>
            <person name="Yoshida Y."/>
            <person name="Koutsovoulos G."/>
            <person name="Laetsch D."/>
            <person name="Stevens L."/>
            <person name="Kumar S."/>
            <person name="Horikawa D."/>
            <person name="Ishino K."/>
            <person name="Komine S."/>
            <person name="Tomita M."/>
            <person name="Blaxter M."/>
            <person name="Arakawa K."/>
        </authorList>
    </citation>
    <scope>NUCLEOTIDE SEQUENCE [LARGE SCALE GENOMIC DNA]</scope>
    <source>
        <strain evidence="4">Z151</strain>
    </source>
</reference>
<evidence type="ECO:0000256" key="1">
    <source>
        <dbReference type="SAM" id="MobiDB-lite"/>
    </source>
</evidence>
<protein>
    <submittedName>
        <fullName evidence="3">Uncharacterized protein</fullName>
    </submittedName>
</protein>
<dbReference type="Proteomes" id="UP000192578">
    <property type="component" value="Unassembled WGS sequence"/>
</dbReference>